<dbReference type="SUPFAM" id="SSF56672">
    <property type="entry name" value="DNA/RNA polymerases"/>
    <property type="match status" value="1"/>
</dbReference>
<dbReference type="CDD" id="cd01647">
    <property type="entry name" value="RT_LTR"/>
    <property type="match status" value="1"/>
</dbReference>
<proteinExistence type="predicted"/>
<dbReference type="WBParaSite" id="PSAMB.scaffold7072size8278.g29556.t1">
    <property type="protein sequence ID" value="PSAMB.scaffold7072size8278.g29556.t1"/>
    <property type="gene ID" value="PSAMB.scaffold7072size8278.g29556"/>
</dbReference>
<evidence type="ECO:0000313" key="2">
    <source>
        <dbReference type="Proteomes" id="UP000887566"/>
    </source>
</evidence>
<dbReference type="Pfam" id="PF00078">
    <property type="entry name" value="RVT_1"/>
    <property type="match status" value="1"/>
</dbReference>
<dbReference type="Gene3D" id="3.10.10.10">
    <property type="entry name" value="HIV Type 1 Reverse Transcriptase, subunit A, domain 1"/>
    <property type="match status" value="1"/>
</dbReference>
<evidence type="ECO:0000259" key="1">
    <source>
        <dbReference type="Pfam" id="PF00078"/>
    </source>
</evidence>
<dbReference type="Proteomes" id="UP000887566">
    <property type="component" value="Unplaced"/>
</dbReference>
<evidence type="ECO:0000313" key="3">
    <source>
        <dbReference type="WBParaSite" id="PSAMB.scaffold7072size8278.g29556.t1"/>
    </source>
</evidence>
<feature type="domain" description="Reverse transcriptase" evidence="1">
    <location>
        <begin position="79"/>
        <end position="185"/>
    </location>
</feature>
<dbReference type="InterPro" id="IPR043502">
    <property type="entry name" value="DNA/RNA_pol_sf"/>
</dbReference>
<dbReference type="InterPro" id="IPR050951">
    <property type="entry name" value="Retrovirus_Pol_polyprotein"/>
</dbReference>
<reference evidence="3" key="1">
    <citation type="submission" date="2022-11" db="UniProtKB">
        <authorList>
            <consortium name="WormBaseParasite"/>
        </authorList>
    </citation>
    <scope>IDENTIFICATION</scope>
</reference>
<protein>
    <submittedName>
        <fullName evidence="3">Reverse transcriptase domain-containing protein</fullName>
    </submittedName>
</protein>
<keyword evidence="2" id="KW-1185">Reference proteome</keyword>
<dbReference type="Gene3D" id="3.30.70.270">
    <property type="match status" value="1"/>
</dbReference>
<name>A0A914X7K3_9BILA</name>
<organism evidence="2 3">
    <name type="scientific">Plectus sambesii</name>
    <dbReference type="NCBI Taxonomy" id="2011161"/>
    <lineage>
        <taxon>Eukaryota</taxon>
        <taxon>Metazoa</taxon>
        <taxon>Ecdysozoa</taxon>
        <taxon>Nematoda</taxon>
        <taxon>Chromadorea</taxon>
        <taxon>Plectida</taxon>
        <taxon>Plectina</taxon>
        <taxon>Plectoidea</taxon>
        <taxon>Plectidae</taxon>
        <taxon>Plectus</taxon>
    </lineage>
</organism>
<dbReference type="PANTHER" id="PTHR37984">
    <property type="entry name" value="PROTEIN CBG26694"/>
    <property type="match status" value="1"/>
</dbReference>
<sequence>MSTATVKSNTEFSTINVLLEGFPSIFNEGLGHCTKVKARLELKLNIHPKLIKAYILPFAMHDAVHTELNHLIAQDFSTRLNASLNLHQYPLLQPDELYLKLNDGKTFSKIDFLDAYLHMELDEESKKLIVINMHRGLFQYNRLPFGVSSAPAIFQQVMDKMLAGIQGVGAYLDKIIISGSSKAKH</sequence>
<dbReference type="InterPro" id="IPR000477">
    <property type="entry name" value="RT_dom"/>
</dbReference>
<accession>A0A914X7K3</accession>
<dbReference type="InterPro" id="IPR043128">
    <property type="entry name" value="Rev_trsase/Diguanyl_cyclase"/>
</dbReference>
<dbReference type="AlphaFoldDB" id="A0A914X7K3"/>
<dbReference type="PANTHER" id="PTHR37984:SF5">
    <property type="entry name" value="PROTEIN NYNRIN-LIKE"/>
    <property type="match status" value="1"/>
</dbReference>